<dbReference type="Proteomes" id="UP000186513">
    <property type="component" value="Unassembled WGS sequence"/>
</dbReference>
<evidence type="ECO:0000256" key="5">
    <source>
        <dbReference type="PIRNR" id="PIRNR019574"/>
    </source>
</evidence>
<dbReference type="CDD" id="cd13659">
    <property type="entry name" value="PBP2_PotF"/>
    <property type="match status" value="1"/>
</dbReference>
<dbReference type="SUPFAM" id="SSF53850">
    <property type="entry name" value="Periplasmic binding protein-like II"/>
    <property type="match status" value="1"/>
</dbReference>
<dbReference type="Gene3D" id="3.40.190.10">
    <property type="entry name" value="Periplasmic binding protein-like II"/>
    <property type="match status" value="2"/>
</dbReference>
<keyword evidence="2 5" id="KW-0813">Transport</keyword>
<dbReference type="GO" id="GO:0019808">
    <property type="term" value="F:polyamine binding"/>
    <property type="evidence" value="ECO:0007669"/>
    <property type="project" value="InterPro"/>
</dbReference>
<dbReference type="Pfam" id="PF13416">
    <property type="entry name" value="SBP_bac_8"/>
    <property type="match status" value="1"/>
</dbReference>
<reference evidence="8 9" key="1">
    <citation type="submission" date="2016-11" db="EMBL/GenBank/DDBJ databases">
        <authorList>
            <person name="Jaros S."/>
            <person name="Januszkiewicz K."/>
            <person name="Wedrychowicz H."/>
        </authorList>
    </citation>
    <scope>NUCLEOTIDE SEQUENCE [LARGE SCALE GENOMIC DNA]</scope>
    <source>
        <strain evidence="8 9">DSM 18899</strain>
    </source>
</reference>
<name>A0A1K2HJ50_9NEIS</name>
<keyword evidence="9" id="KW-1185">Reference proteome</keyword>
<dbReference type="OrthoDB" id="305758at2"/>
<evidence type="ECO:0000313" key="8">
    <source>
        <dbReference type="EMBL" id="SFZ76725.1"/>
    </source>
</evidence>
<dbReference type="InterPro" id="IPR006059">
    <property type="entry name" value="SBP"/>
</dbReference>
<dbReference type="PRINTS" id="PR00909">
    <property type="entry name" value="SPERMDNBNDNG"/>
</dbReference>
<comment type="function">
    <text evidence="5">Required for the activity of the bacterial periplasmic transport system of putrescine.</text>
</comment>
<dbReference type="PANTHER" id="PTHR30222">
    <property type="entry name" value="SPERMIDINE/PUTRESCINE-BINDING PERIPLASMIC PROTEIN"/>
    <property type="match status" value="1"/>
</dbReference>
<keyword evidence="4 5" id="KW-0574">Periplasm</keyword>
<organism evidence="8 9">
    <name type="scientific">Chitinimonas taiwanensis DSM 18899</name>
    <dbReference type="NCBI Taxonomy" id="1121279"/>
    <lineage>
        <taxon>Bacteria</taxon>
        <taxon>Pseudomonadati</taxon>
        <taxon>Pseudomonadota</taxon>
        <taxon>Betaproteobacteria</taxon>
        <taxon>Neisseriales</taxon>
        <taxon>Chitinibacteraceae</taxon>
        <taxon>Chitinimonas</taxon>
    </lineage>
</organism>
<sequence>MATQQQYSKSVLALALGAAFALAGCGQKEEAPKTEPAPAEPVAAAAPEPAKTGGQLNIYNWNDYLGETTLADFEKATGIKVKYDVYDSNEVLQAKLMTGKSGYDLVVPSLEFAAKQIQSGIYAEIDRSKIPNYANLNPEILKKAEAADPGNKFLVPYMWGTTAFGINVDKVKAALGSESMPANEWELIFNPKYTSKLKSCGISFMDTGSDVYSMVNIYLGKDANDHSEAQLKAATETLKKVRKDVRVFNSSPIDLLANGDVCVAMAFNGDTYIAKNRAVEAKNGQNIEYVVPKSGTILWIDNMAIPKDAQNVENAHHWINHILDPKVAAGISNYVNYANPNLKATEFVNPEIANDPKIFLSQEAMATLQAKKPIEQEAQKLITRYFNQFKASK</sequence>
<feature type="compositionally biased region" description="Low complexity" evidence="6">
    <location>
        <begin position="34"/>
        <end position="49"/>
    </location>
</feature>
<dbReference type="EMBL" id="FPKR01000007">
    <property type="protein sequence ID" value="SFZ76725.1"/>
    <property type="molecule type" value="Genomic_DNA"/>
</dbReference>
<evidence type="ECO:0000256" key="2">
    <source>
        <dbReference type="ARBA" id="ARBA00022448"/>
    </source>
</evidence>
<dbReference type="RefSeq" id="WP_072428595.1">
    <property type="nucleotide sequence ID" value="NZ_FPKR01000007.1"/>
</dbReference>
<comment type="subcellular location">
    <subcellularLocation>
        <location evidence="1 5">Periplasm</location>
    </subcellularLocation>
</comment>
<evidence type="ECO:0000256" key="3">
    <source>
        <dbReference type="ARBA" id="ARBA00022729"/>
    </source>
</evidence>
<dbReference type="AlphaFoldDB" id="A0A1K2HJ50"/>
<dbReference type="GO" id="GO:0042597">
    <property type="term" value="C:periplasmic space"/>
    <property type="evidence" value="ECO:0007669"/>
    <property type="project" value="UniProtKB-SubCell"/>
</dbReference>
<dbReference type="STRING" id="1121279.SAMN02745887_02093"/>
<dbReference type="InterPro" id="IPR001188">
    <property type="entry name" value="Sperm_putr-bd"/>
</dbReference>
<feature type="chain" id="PRO_5012521094" description="Putrescine-binding periplasmic protein" evidence="7">
    <location>
        <begin position="24"/>
        <end position="393"/>
    </location>
</feature>
<gene>
    <name evidence="8" type="ORF">SAMN02745887_02093</name>
</gene>
<feature type="signal peptide" evidence="7">
    <location>
        <begin position="1"/>
        <end position="23"/>
    </location>
</feature>
<dbReference type="GO" id="GO:0015846">
    <property type="term" value="P:polyamine transport"/>
    <property type="evidence" value="ECO:0007669"/>
    <property type="project" value="InterPro"/>
</dbReference>
<proteinExistence type="inferred from homology"/>
<feature type="region of interest" description="Disordered" evidence="6">
    <location>
        <begin position="30"/>
        <end position="49"/>
    </location>
</feature>
<evidence type="ECO:0000256" key="1">
    <source>
        <dbReference type="ARBA" id="ARBA00004418"/>
    </source>
</evidence>
<dbReference type="PANTHER" id="PTHR30222:SF12">
    <property type="entry name" value="NORSPERMIDINE SENSOR"/>
    <property type="match status" value="1"/>
</dbReference>
<accession>A0A1K2HJ50</accession>
<protein>
    <recommendedName>
        <fullName evidence="5">Putrescine-binding periplasmic protein</fullName>
    </recommendedName>
</protein>
<evidence type="ECO:0000313" key="9">
    <source>
        <dbReference type="Proteomes" id="UP000186513"/>
    </source>
</evidence>
<evidence type="ECO:0000256" key="7">
    <source>
        <dbReference type="SAM" id="SignalP"/>
    </source>
</evidence>
<comment type="similarity">
    <text evidence="5">Belongs to the bacterial solute-binding protein PotD/PotF family.</text>
</comment>
<keyword evidence="3 7" id="KW-0732">Signal</keyword>
<dbReference type="PIRSF" id="PIRSF019574">
    <property type="entry name" value="Periplasmic_polyamine_BP"/>
    <property type="match status" value="1"/>
</dbReference>
<evidence type="ECO:0000256" key="6">
    <source>
        <dbReference type="SAM" id="MobiDB-lite"/>
    </source>
</evidence>
<evidence type="ECO:0000256" key="4">
    <source>
        <dbReference type="ARBA" id="ARBA00022764"/>
    </source>
</evidence>